<gene>
    <name evidence="2" type="ORF">UFOPK2925_00528</name>
</gene>
<accession>A0A6J6VWQ2</accession>
<organism evidence="2">
    <name type="scientific">freshwater metagenome</name>
    <dbReference type="NCBI Taxonomy" id="449393"/>
    <lineage>
        <taxon>unclassified sequences</taxon>
        <taxon>metagenomes</taxon>
        <taxon>ecological metagenomes</taxon>
    </lineage>
</organism>
<feature type="domain" description="DUF7662" evidence="1">
    <location>
        <begin position="4"/>
        <end position="77"/>
    </location>
</feature>
<dbReference type="Pfam" id="PF24698">
    <property type="entry name" value="DUF7662"/>
    <property type="match status" value="1"/>
</dbReference>
<dbReference type="InterPro" id="IPR056079">
    <property type="entry name" value="DUF7662"/>
</dbReference>
<evidence type="ECO:0000259" key="1">
    <source>
        <dbReference type="Pfam" id="PF24698"/>
    </source>
</evidence>
<sequence length="80" mass="8998">MAKYDPLRDHLKNSATGTVTLSFARIDELVGGLPRSARTHRAWWSNHEGRHVQAQAWLAAGRTVTSVDLVREQVAFQRMA</sequence>
<reference evidence="2" key="1">
    <citation type="submission" date="2020-05" db="EMBL/GenBank/DDBJ databases">
        <authorList>
            <person name="Chiriac C."/>
            <person name="Salcher M."/>
            <person name="Ghai R."/>
            <person name="Kavagutti S V."/>
        </authorList>
    </citation>
    <scope>NUCLEOTIDE SEQUENCE</scope>
</reference>
<name>A0A6J6VWQ2_9ZZZZ</name>
<dbReference type="AlphaFoldDB" id="A0A6J6VWQ2"/>
<evidence type="ECO:0000313" key="2">
    <source>
        <dbReference type="EMBL" id="CAB4775779.1"/>
    </source>
</evidence>
<protein>
    <submittedName>
        <fullName evidence="2">Unannotated protein</fullName>
    </submittedName>
</protein>
<proteinExistence type="predicted"/>
<dbReference type="EMBL" id="CAEZZU010000057">
    <property type="protein sequence ID" value="CAB4775779.1"/>
    <property type="molecule type" value="Genomic_DNA"/>
</dbReference>